<dbReference type="EMBL" id="CP039354">
    <property type="protein sequence ID" value="QCE10396.1"/>
    <property type="molecule type" value="Genomic_DNA"/>
</dbReference>
<protein>
    <submittedName>
        <fullName evidence="2">Uncharacterized protein</fullName>
    </submittedName>
</protein>
<dbReference type="EMBL" id="CP039354">
    <property type="protein sequence ID" value="QCE10395.1"/>
    <property type="molecule type" value="Genomic_DNA"/>
</dbReference>
<keyword evidence="4" id="KW-1185">Reference proteome</keyword>
<sequence length="50" mass="5476">MLEYYPVGDNGEDNTGVENDTEAEPIEEVQCTDAEQVELAIGEVEVQCEA</sequence>
<gene>
    <name evidence="2" type="ORF">DEO72_LG10g1625</name>
    <name evidence="3" type="ORF">DEO72_LG10g1626</name>
</gene>
<reference evidence="2 4" key="1">
    <citation type="submission" date="2019-04" db="EMBL/GenBank/DDBJ databases">
        <title>An improved genome assembly and genetic linkage map for asparagus bean, Vigna unguiculata ssp. sesquipedialis.</title>
        <authorList>
            <person name="Xia Q."/>
            <person name="Zhang R."/>
            <person name="Dong Y."/>
        </authorList>
    </citation>
    <scope>NUCLEOTIDE SEQUENCE [LARGE SCALE GENOMIC DNA]</scope>
    <source>
        <tissue evidence="2">Leaf</tissue>
    </source>
</reference>
<accession>A0A4D6NDZ6</accession>
<organism evidence="2 4">
    <name type="scientific">Vigna unguiculata</name>
    <name type="common">Cowpea</name>
    <dbReference type="NCBI Taxonomy" id="3917"/>
    <lineage>
        <taxon>Eukaryota</taxon>
        <taxon>Viridiplantae</taxon>
        <taxon>Streptophyta</taxon>
        <taxon>Embryophyta</taxon>
        <taxon>Tracheophyta</taxon>
        <taxon>Spermatophyta</taxon>
        <taxon>Magnoliopsida</taxon>
        <taxon>eudicotyledons</taxon>
        <taxon>Gunneridae</taxon>
        <taxon>Pentapetalae</taxon>
        <taxon>rosids</taxon>
        <taxon>fabids</taxon>
        <taxon>Fabales</taxon>
        <taxon>Fabaceae</taxon>
        <taxon>Papilionoideae</taxon>
        <taxon>50 kb inversion clade</taxon>
        <taxon>NPAAA clade</taxon>
        <taxon>indigoferoid/millettioid clade</taxon>
        <taxon>Phaseoleae</taxon>
        <taxon>Vigna</taxon>
    </lineage>
</organism>
<proteinExistence type="predicted"/>
<evidence type="ECO:0000313" key="3">
    <source>
        <dbReference type="EMBL" id="QCE10396.1"/>
    </source>
</evidence>
<dbReference type="AlphaFoldDB" id="A0A4D6NDZ6"/>
<evidence type="ECO:0000313" key="2">
    <source>
        <dbReference type="EMBL" id="QCE10395.1"/>
    </source>
</evidence>
<evidence type="ECO:0000313" key="4">
    <source>
        <dbReference type="Proteomes" id="UP000501690"/>
    </source>
</evidence>
<feature type="region of interest" description="Disordered" evidence="1">
    <location>
        <begin position="1"/>
        <end position="23"/>
    </location>
</feature>
<dbReference type="Proteomes" id="UP000501690">
    <property type="component" value="Linkage Group LG10"/>
</dbReference>
<evidence type="ECO:0000256" key="1">
    <source>
        <dbReference type="SAM" id="MobiDB-lite"/>
    </source>
</evidence>
<name>A0A4D6NDZ6_VIGUN</name>